<gene>
    <name evidence="1" type="ordered locus">Msil_1983</name>
</gene>
<evidence type="ECO:0000313" key="2">
    <source>
        <dbReference type="Proteomes" id="UP000002257"/>
    </source>
</evidence>
<protein>
    <recommendedName>
        <fullName evidence="3">Transposase</fullName>
    </recommendedName>
</protein>
<evidence type="ECO:0008006" key="3">
    <source>
        <dbReference type="Google" id="ProtNLM"/>
    </source>
</evidence>
<sequence>MAKRRSPDVDLKRQVAQEYLAGETLYDHAKRRDILRKLIRVWVEIDYWRSRRGRPRHGFDPGI</sequence>
<proteinExistence type="predicted"/>
<dbReference type="RefSeq" id="WP_012590996.1">
    <property type="nucleotide sequence ID" value="NC_011666.1"/>
</dbReference>
<dbReference type="AlphaFoldDB" id="B8EPS2"/>
<keyword evidence="2" id="KW-1185">Reference proteome</keyword>
<evidence type="ECO:0000313" key="1">
    <source>
        <dbReference type="EMBL" id="ACK50926.1"/>
    </source>
</evidence>
<dbReference type="Proteomes" id="UP000002257">
    <property type="component" value="Chromosome"/>
</dbReference>
<reference evidence="1 2" key="1">
    <citation type="journal article" date="2010" name="J. Bacteriol.">
        <title>Complete genome sequence of the aerobic facultative methanotroph Methylocella silvestris BL2.</title>
        <authorList>
            <person name="Chen Y."/>
            <person name="Crombie A."/>
            <person name="Rahman M.T."/>
            <person name="Dedysh S.N."/>
            <person name="Liesack W."/>
            <person name="Stott M.B."/>
            <person name="Alam M."/>
            <person name="Theisen A.R."/>
            <person name="Murrell J.C."/>
            <person name="Dunfield P.F."/>
        </authorList>
    </citation>
    <scope>NUCLEOTIDE SEQUENCE [LARGE SCALE GENOMIC DNA]</scope>
    <source>
        <strain evidence="2">DSM 15510 / CIP 108128 / LMG 27833 / NCIMB 13906 / BL2</strain>
    </source>
</reference>
<dbReference type="HOGENOM" id="CLU_2880762_0_0_5"/>
<accession>B8EPS2</accession>
<name>B8EPS2_METSB</name>
<organism evidence="1 2">
    <name type="scientific">Methylocella silvestris (strain DSM 15510 / CIP 108128 / LMG 27833 / NCIMB 13906 / BL2)</name>
    <dbReference type="NCBI Taxonomy" id="395965"/>
    <lineage>
        <taxon>Bacteria</taxon>
        <taxon>Pseudomonadati</taxon>
        <taxon>Pseudomonadota</taxon>
        <taxon>Alphaproteobacteria</taxon>
        <taxon>Hyphomicrobiales</taxon>
        <taxon>Beijerinckiaceae</taxon>
        <taxon>Methylocella</taxon>
    </lineage>
</organism>
<dbReference type="KEGG" id="msl:Msil_1983"/>
<dbReference type="EMBL" id="CP001280">
    <property type="protein sequence ID" value="ACK50926.1"/>
    <property type="molecule type" value="Genomic_DNA"/>
</dbReference>
<dbReference type="OrthoDB" id="7960163at2"/>